<dbReference type="OrthoDB" id="5086500at2759"/>
<evidence type="ECO:0000313" key="1">
    <source>
        <dbReference type="EMBL" id="KAF2023327.1"/>
    </source>
</evidence>
<proteinExistence type="predicted"/>
<protein>
    <submittedName>
        <fullName evidence="1">Uncharacterized protein</fullName>
    </submittedName>
</protein>
<dbReference type="EMBL" id="ML978358">
    <property type="protein sequence ID" value="KAF2023327.1"/>
    <property type="molecule type" value="Genomic_DNA"/>
</dbReference>
<gene>
    <name evidence="1" type="ORF">EK21DRAFT_81196</name>
</gene>
<accession>A0A9P4LG95</accession>
<evidence type="ECO:0000313" key="2">
    <source>
        <dbReference type="Proteomes" id="UP000799777"/>
    </source>
</evidence>
<keyword evidence="2" id="KW-1185">Reference proteome</keyword>
<reference evidence="1" key="1">
    <citation type="journal article" date="2020" name="Stud. Mycol.">
        <title>101 Dothideomycetes genomes: a test case for predicting lifestyles and emergence of pathogens.</title>
        <authorList>
            <person name="Haridas S."/>
            <person name="Albert R."/>
            <person name="Binder M."/>
            <person name="Bloem J."/>
            <person name="Labutti K."/>
            <person name="Salamov A."/>
            <person name="Andreopoulos B."/>
            <person name="Baker S."/>
            <person name="Barry K."/>
            <person name="Bills G."/>
            <person name="Bluhm B."/>
            <person name="Cannon C."/>
            <person name="Castanera R."/>
            <person name="Culley D."/>
            <person name="Daum C."/>
            <person name="Ezra D."/>
            <person name="Gonzalez J."/>
            <person name="Henrissat B."/>
            <person name="Kuo A."/>
            <person name="Liang C."/>
            <person name="Lipzen A."/>
            <person name="Lutzoni F."/>
            <person name="Magnuson J."/>
            <person name="Mondo S."/>
            <person name="Nolan M."/>
            <person name="Ohm R."/>
            <person name="Pangilinan J."/>
            <person name="Park H.-J."/>
            <person name="Ramirez L."/>
            <person name="Alfaro M."/>
            <person name="Sun H."/>
            <person name="Tritt A."/>
            <person name="Yoshinaga Y."/>
            <person name="Zwiers L.-H."/>
            <person name="Turgeon B."/>
            <person name="Goodwin S."/>
            <person name="Spatafora J."/>
            <person name="Crous P."/>
            <person name="Grigoriev I."/>
        </authorList>
    </citation>
    <scope>NUCLEOTIDE SEQUENCE</scope>
    <source>
        <strain evidence="1">CBS 110217</strain>
    </source>
</reference>
<organism evidence="1 2">
    <name type="scientific">Setomelanomma holmii</name>
    <dbReference type="NCBI Taxonomy" id="210430"/>
    <lineage>
        <taxon>Eukaryota</taxon>
        <taxon>Fungi</taxon>
        <taxon>Dikarya</taxon>
        <taxon>Ascomycota</taxon>
        <taxon>Pezizomycotina</taxon>
        <taxon>Dothideomycetes</taxon>
        <taxon>Pleosporomycetidae</taxon>
        <taxon>Pleosporales</taxon>
        <taxon>Pleosporineae</taxon>
        <taxon>Phaeosphaeriaceae</taxon>
        <taxon>Setomelanomma</taxon>
    </lineage>
</organism>
<dbReference type="Proteomes" id="UP000799777">
    <property type="component" value="Unassembled WGS sequence"/>
</dbReference>
<sequence>ILSWGANTHSSALVSCQYLFDHARTLVSDLCLERKITQDSDAARQGDLKEHRSIKLSTYGVISMGTPHQSGSVVALGRLMVNVASVFAADDRLLRHLKQHSELLQQQLQQLEQYRSISEIFVTKFAYEEYKTTAVLGHSILVSRREAVSM</sequence>
<feature type="non-terminal residue" evidence="1">
    <location>
        <position position="1"/>
    </location>
</feature>
<name>A0A9P4LG95_9PLEO</name>
<dbReference type="AlphaFoldDB" id="A0A9P4LG95"/>
<comment type="caution">
    <text evidence="1">The sequence shown here is derived from an EMBL/GenBank/DDBJ whole genome shotgun (WGS) entry which is preliminary data.</text>
</comment>